<dbReference type="EMBL" id="JARK01000223">
    <property type="protein sequence ID" value="EYC40233.1"/>
    <property type="molecule type" value="Genomic_DNA"/>
</dbReference>
<feature type="signal peptide" evidence="1">
    <location>
        <begin position="1"/>
        <end position="39"/>
    </location>
</feature>
<proteinExistence type="predicted"/>
<evidence type="ECO:0000313" key="3">
    <source>
        <dbReference type="Proteomes" id="UP000024635"/>
    </source>
</evidence>
<dbReference type="PROSITE" id="PS51257">
    <property type="entry name" value="PROKAR_LIPOPROTEIN"/>
    <property type="match status" value="1"/>
</dbReference>
<comment type="caution">
    <text evidence="2">The sequence shown here is derived from an EMBL/GenBank/DDBJ whole genome shotgun (WGS) entry which is preliminary data.</text>
</comment>
<feature type="chain" id="PRO_5001494734" description="FZ domain-containing protein" evidence="1">
    <location>
        <begin position="40"/>
        <end position="120"/>
    </location>
</feature>
<protein>
    <recommendedName>
        <fullName evidence="4">FZ domain-containing protein</fullName>
    </recommendedName>
</protein>
<keyword evidence="3" id="KW-1185">Reference proteome</keyword>
<evidence type="ECO:0008006" key="4">
    <source>
        <dbReference type="Google" id="ProtNLM"/>
    </source>
</evidence>
<gene>
    <name evidence="2" type="primary">Acey_s0623.g765</name>
    <name evidence="2" type="ORF">Y032_0623g765</name>
</gene>
<organism evidence="2 3">
    <name type="scientific">Ancylostoma ceylanicum</name>
    <dbReference type="NCBI Taxonomy" id="53326"/>
    <lineage>
        <taxon>Eukaryota</taxon>
        <taxon>Metazoa</taxon>
        <taxon>Ecdysozoa</taxon>
        <taxon>Nematoda</taxon>
        <taxon>Chromadorea</taxon>
        <taxon>Rhabditida</taxon>
        <taxon>Rhabditina</taxon>
        <taxon>Rhabditomorpha</taxon>
        <taxon>Strongyloidea</taxon>
        <taxon>Ancylostomatidae</taxon>
        <taxon>Ancylostomatinae</taxon>
        <taxon>Ancylostoma</taxon>
    </lineage>
</organism>
<dbReference type="Proteomes" id="UP000024635">
    <property type="component" value="Unassembled WGS sequence"/>
</dbReference>
<keyword evidence="1" id="KW-0732">Signal</keyword>
<evidence type="ECO:0000256" key="1">
    <source>
        <dbReference type="SAM" id="SignalP"/>
    </source>
</evidence>
<name>A0A016WMI2_9BILA</name>
<reference evidence="3" key="1">
    <citation type="journal article" date="2015" name="Nat. Genet.">
        <title>The genome and transcriptome of the zoonotic hookworm Ancylostoma ceylanicum identify infection-specific gene families.</title>
        <authorList>
            <person name="Schwarz E.M."/>
            <person name="Hu Y."/>
            <person name="Antoshechkin I."/>
            <person name="Miller M.M."/>
            <person name="Sternberg P.W."/>
            <person name="Aroian R.V."/>
        </authorList>
    </citation>
    <scope>NUCLEOTIDE SEQUENCE</scope>
    <source>
        <strain evidence="3">HY135</strain>
    </source>
</reference>
<accession>A0A016WMI2</accession>
<dbReference type="AlphaFoldDB" id="A0A016WMI2"/>
<sequence length="120" mass="13564">MKTSPFLYLYKEHAGMLSCPHSAMMFYACLLLMVSCVNSTLPQHSDLVHYQFVSSRENYGVSQVFHLNSMANVTEAPEENEKLQNCAESVPYPCREEIRTPLVHYLLGAFAKLNLSFPVG</sequence>
<evidence type="ECO:0000313" key="2">
    <source>
        <dbReference type="EMBL" id="EYC40233.1"/>
    </source>
</evidence>